<dbReference type="HOGENOM" id="CLU_1175743_0_0_1"/>
<comment type="caution">
    <text evidence="2">The sequence shown here is derived from an EMBL/GenBank/DDBJ whole genome shotgun (WGS) entry which is preliminary data.</text>
</comment>
<keyword evidence="1" id="KW-0472">Membrane</keyword>
<dbReference type="InParanoid" id="A0A0B2UEC2"/>
<dbReference type="EMBL" id="JOKQ01000007">
    <property type="protein sequence ID" value="KHN69436.1"/>
    <property type="molecule type" value="Genomic_DNA"/>
</dbReference>
<dbReference type="RefSeq" id="XP_014563478.1">
    <property type="nucleotide sequence ID" value="XM_014707992.1"/>
</dbReference>
<feature type="transmembrane region" description="Helical" evidence="1">
    <location>
        <begin position="138"/>
        <end position="160"/>
    </location>
</feature>
<keyword evidence="1" id="KW-1133">Transmembrane helix</keyword>
<organism evidence="2 3">
    <name type="scientific">Ordospora colligata OC4</name>
    <dbReference type="NCBI Taxonomy" id="1354746"/>
    <lineage>
        <taxon>Eukaryota</taxon>
        <taxon>Fungi</taxon>
        <taxon>Fungi incertae sedis</taxon>
        <taxon>Microsporidia</taxon>
        <taxon>Ordosporidae</taxon>
        <taxon>Ordospora</taxon>
    </lineage>
</organism>
<dbReference type="VEuPathDB" id="MicrosporidiaDB:M896_070020"/>
<keyword evidence="1" id="KW-0812">Transmembrane</keyword>
<evidence type="ECO:0000313" key="2">
    <source>
        <dbReference type="EMBL" id="KHN69436.1"/>
    </source>
</evidence>
<keyword evidence="3" id="KW-1185">Reference proteome</keyword>
<evidence type="ECO:0000313" key="3">
    <source>
        <dbReference type="Proteomes" id="UP000031056"/>
    </source>
</evidence>
<name>A0A0B2UEC2_9MICR</name>
<protein>
    <submittedName>
        <fullName evidence="2">Uncharacterized protein</fullName>
    </submittedName>
</protein>
<feature type="transmembrane region" description="Helical" evidence="1">
    <location>
        <begin position="71"/>
        <end position="94"/>
    </location>
</feature>
<evidence type="ECO:0000256" key="1">
    <source>
        <dbReference type="SAM" id="Phobius"/>
    </source>
</evidence>
<dbReference type="GeneID" id="26261971"/>
<dbReference type="AlphaFoldDB" id="A0A0B2UEC2"/>
<gene>
    <name evidence="2" type="ORF">M896_070020</name>
</gene>
<dbReference type="Proteomes" id="UP000031056">
    <property type="component" value="Unassembled WGS sequence"/>
</dbReference>
<reference evidence="2 3" key="1">
    <citation type="journal article" date="2014" name="MBio">
        <title>The Ordospora colligata genome; evolution of extreme reduction in microsporidia and host-to-parasite horizontal gene transfer.</title>
        <authorList>
            <person name="Pombert J.-F."/>
            <person name="Haag K.L."/>
            <person name="Beidas S."/>
            <person name="Ebert D."/>
            <person name="Keeling P.J."/>
        </authorList>
    </citation>
    <scope>NUCLEOTIDE SEQUENCE [LARGE SCALE GENOMIC DNA]</scope>
    <source>
        <strain evidence="2 3">OC4</strain>
    </source>
</reference>
<accession>A0A0B2UEC2</accession>
<feature type="transmembrane region" description="Helical" evidence="1">
    <location>
        <begin position="43"/>
        <end position="59"/>
    </location>
</feature>
<sequence length="236" mass="26977">MEQKYIFYVPQTPLTTEQKKLFLDEKKSMNKAMNNIKFILNDYTPWVSYFMAFVILRGYEYSLYIKKPRNTGLEVVIMMMFAIGPLFKVISWAFDQYCNLYGYDTEEENQQVNDEVIEGNENEEIQKGWACPDLFKGLPIVALNIASCVVLVTMGILYLVGDESAKYFTSDASDAAVQIICMSSYSCLMTRKMPLWGRLVTYFLMLVGILILCEEVINCVARLNLLFGGAALPQPI</sequence>
<proteinExistence type="predicted"/>
<feature type="transmembrane region" description="Helical" evidence="1">
    <location>
        <begin position="195"/>
        <end position="212"/>
    </location>
</feature>